<accession>A0A238H254</accession>
<dbReference type="Pfam" id="PF02517">
    <property type="entry name" value="Rce1-like"/>
    <property type="match status" value="1"/>
</dbReference>
<feature type="domain" description="CAAX prenyl protease 2/Lysostaphin resistance protein A-like" evidence="2">
    <location>
        <begin position="197"/>
        <end position="286"/>
    </location>
</feature>
<feature type="transmembrane region" description="Helical" evidence="1">
    <location>
        <begin position="78"/>
        <end position="97"/>
    </location>
</feature>
<dbReference type="Proteomes" id="UP000198460">
    <property type="component" value="Unassembled WGS sequence"/>
</dbReference>
<feature type="transmembrane region" description="Helical" evidence="1">
    <location>
        <begin position="117"/>
        <end position="135"/>
    </location>
</feature>
<proteinExistence type="predicted"/>
<reference evidence="3 4" key="1">
    <citation type="submission" date="2017-04" db="EMBL/GenBank/DDBJ databases">
        <authorList>
            <person name="Afonso C.L."/>
            <person name="Miller P.J."/>
            <person name="Scott M.A."/>
            <person name="Spackman E."/>
            <person name="Goraichik I."/>
            <person name="Dimitrov K.M."/>
            <person name="Suarez D.L."/>
            <person name="Swayne D.E."/>
        </authorList>
    </citation>
    <scope>NUCLEOTIDE SEQUENCE [LARGE SCALE GENOMIC DNA]</scope>
    <source>
        <strain evidence="3">LMG 28154</strain>
    </source>
</reference>
<dbReference type="PANTHER" id="PTHR39430:SF1">
    <property type="entry name" value="PROTEASE"/>
    <property type="match status" value="1"/>
</dbReference>
<protein>
    <submittedName>
        <fullName evidence="3">CAAX amino terminal protease family protein</fullName>
    </submittedName>
</protein>
<feature type="transmembrane region" description="Helical" evidence="1">
    <location>
        <begin position="155"/>
        <end position="176"/>
    </location>
</feature>
<dbReference type="GO" id="GO:0006508">
    <property type="term" value="P:proteolysis"/>
    <property type="evidence" value="ECO:0007669"/>
    <property type="project" value="UniProtKB-KW"/>
</dbReference>
<keyword evidence="1" id="KW-0472">Membrane</keyword>
<dbReference type="GO" id="GO:0004175">
    <property type="term" value="F:endopeptidase activity"/>
    <property type="evidence" value="ECO:0007669"/>
    <property type="project" value="UniProtKB-ARBA"/>
</dbReference>
<dbReference type="AlphaFoldDB" id="A0A238H254"/>
<keyword evidence="1" id="KW-1133">Transmembrane helix</keyword>
<sequence>MYHSAPYAASRIADAGLPRMRSAPLSARDKRRPFVSLVIENPTHHMADVKDNDFPRTPSRLERFRRVWFGAQGLRSGWAVSLYCAIVAALVFALDYAGHRLHHPLHPYHDLTTSGQIPFELALCAAALIATYAMGRVDRQSWLDYGLRAPHRALHFVWGALCGFAAIAAIMGLLVLTGGATIRYSGVGATAALESGIVWAATFVLVAFTEEVAYRGYPFFKLVRQTHPVVAAMLTSVAFGISHVSNRNENIAGIVPIVIYGLVASVAVWRTGSLWWVIGEHAMWDWSESFLFGAANSGLSSHDTLFTSRAIGPVWLSGGTVGPEASALVFPLLAVLAYAAWRLPMCADPDRASLPHARKRAM</sequence>
<evidence type="ECO:0000259" key="2">
    <source>
        <dbReference type="Pfam" id="PF02517"/>
    </source>
</evidence>
<keyword evidence="3" id="KW-0645">Protease</keyword>
<dbReference type="PANTHER" id="PTHR39430">
    <property type="entry name" value="MEMBRANE-ASSOCIATED PROTEASE-RELATED"/>
    <property type="match status" value="1"/>
</dbReference>
<dbReference type="GO" id="GO:0080120">
    <property type="term" value="P:CAAX-box protein maturation"/>
    <property type="evidence" value="ECO:0007669"/>
    <property type="project" value="UniProtKB-ARBA"/>
</dbReference>
<feature type="transmembrane region" description="Helical" evidence="1">
    <location>
        <begin position="257"/>
        <end position="278"/>
    </location>
</feature>
<keyword evidence="1" id="KW-0812">Transmembrane</keyword>
<dbReference type="InterPro" id="IPR003675">
    <property type="entry name" value="Rce1/LyrA-like_dom"/>
</dbReference>
<keyword evidence="3" id="KW-0378">Hydrolase</keyword>
<name>A0A238H254_9BURK</name>
<evidence type="ECO:0000313" key="4">
    <source>
        <dbReference type="Proteomes" id="UP000198460"/>
    </source>
</evidence>
<feature type="transmembrane region" description="Helical" evidence="1">
    <location>
        <begin position="325"/>
        <end position="341"/>
    </location>
</feature>
<gene>
    <name evidence="3" type="ORF">BSIN_0111</name>
</gene>
<dbReference type="EMBL" id="FXAN01000040">
    <property type="protein sequence ID" value="SMF99381.1"/>
    <property type="molecule type" value="Genomic_DNA"/>
</dbReference>
<organism evidence="3 4">
    <name type="scientific">Burkholderia singularis</name>
    <dbReference type="NCBI Taxonomy" id="1503053"/>
    <lineage>
        <taxon>Bacteria</taxon>
        <taxon>Pseudomonadati</taxon>
        <taxon>Pseudomonadota</taxon>
        <taxon>Betaproteobacteria</taxon>
        <taxon>Burkholderiales</taxon>
        <taxon>Burkholderiaceae</taxon>
        <taxon>Burkholderia</taxon>
        <taxon>pseudomallei group</taxon>
    </lineage>
</organism>
<feature type="transmembrane region" description="Helical" evidence="1">
    <location>
        <begin position="188"/>
        <end position="208"/>
    </location>
</feature>
<evidence type="ECO:0000256" key="1">
    <source>
        <dbReference type="SAM" id="Phobius"/>
    </source>
</evidence>
<evidence type="ECO:0000313" key="3">
    <source>
        <dbReference type="EMBL" id="SMF99381.1"/>
    </source>
</evidence>